<keyword evidence="5" id="KW-1185">Reference proteome</keyword>
<dbReference type="InterPro" id="IPR015946">
    <property type="entry name" value="KH_dom-like_a/b"/>
</dbReference>
<feature type="region of interest" description="Disordered" evidence="3">
    <location>
        <begin position="241"/>
        <end position="280"/>
    </location>
</feature>
<name>A0A914HWK5_GLORO</name>
<dbReference type="Gene3D" id="3.40.50.300">
    <property type="entry name" value="P-loop containing nucleotide triphosphate hydrolases"/>
    <property type="match status" value="1"/>
</dbReference>
<evidence type="ECO:0000313" key="6">
    <source>
        <dbReference type="WBParaSite" id="Gr19_v10_g4437.t1"/>
    </source>
</evidence>
<keyword evidence="1" id="KW-0547">Nucleotide-binding</keyword>
<protein>
    <submittedName>
        <fullName evidence="6">G domain-containing protein</fullName>
    </submittedName>
</protein>
<dbReference type="GO" id="GO:0000028">
    <property type="term" value="P:ribosomal small subunit assembly"/>
    <property type="evidence" value="ECO:0007669"/>
    <property type="project" value="TreeGrafter"/>
</dbReference>
<keyword evidence="2" id="KW-0342">GTP-binding</keyword>
<feature type="compositionally biased region" description="Basic and acidic residues" evidence="3">
    <location>
        <begin position="253"/>
        <end position="262"/>
    </location>
</feature>
<dbReference type="GO" id="GO:0043024">
    <property type="term" value="F:ribosomal small subunit binding"/>
    <property type="evidence" value="ECO:0007669"/>
    <property type="project" value="TreeGrafter"/>
</dbReference>
<dbReference type="GO" id="GO:0005759">
    <property type="term" value="C:mitochondrial matrix"/>
    <property type="evidence" value="ECO:0007669"/>
    <property type="project" value="TreeGrafter"/>
</dbReference>
<dbReference type="WBParaSite" id="Gr19_v10_g4437.t1">
    <property type="protein sequence ID" value="Gr19_v10_g4437.t1"/>
    <property type="gene ID" value="Gr19_v10_g4437"/>
</dbReference>
<dbReference type="InterPro" id="IPR006073">
    <property type="entry name" value="GTP-bd"/>
</dbReference>
<proteinExistence type="predicted"/>
<dbReference type="Gene3D" id="3.30.300.20">
    <property type="match status" value="1"/>
</dbReference>
<feature type="domain" description="G" evidence="4">
    <location>
        <begin position="74"/>
        <end position="197"/>
    </location>
</feature>
<dbReference type="PRINTS" id="PR00326">
    <property type="entry name" value="GTP1OBG"/>
</dbReference>
<evidence type="ECO:0000313" key="5">
    <source>
        <dbReference type="Proteomes" id="UP000887572"/>
    </source>
</evidence>
<dbReference type="PANTHER" id="PTHR42698">
    <property type="entry name" value="GTPASE ERA"/>
    <property type="match status" value="1"/>
</dbReference>
<dbReference type="SUPFAM" id="SSF52540">
    <property type="entry name" value="P-loop containing nucleoside triphosphate hydrolases"/>
    <property type="match status" value="1"/>
</dbReference>
<dbReference type="Pfam" id="PF01926">
    <property type="entry name" value="MMR_HSR1"/>
    <property type="match status" value="1"/>
</dbReference>
<feature type="region of interest" description="Disordered" evidence="3">
    <location>
        <begin position="496"/>
        <end position="526"/>
    </location>
</feature>
<dbReference type="PANTHER" id="PTHR42698:SF1">
    <property type="entry name" value="GTPASE ERA, MITOCHONDRIAL"/>
    <property type="match status" value="1"/>
</dbReference>
<evidence type="ECO:0000256" key="3">
    <source>
        <dbReference type="SAM" id="MobiDB-lite"/>
    </source>
</evidence>
<reference evidence="6" key="1">
    <citation type="submission" date="2022-11" db="UniProtKB">
        <authorList>
            <consortium name="WormBaseParasite"/>
        </authorList>
    </citation>
    <scope>IDENTIFICATION</scope>
</reference>
<dbReference type="AlphaFoldDB" id="A0A914HWK5"/>
<evidence type="ECO:0000256" key="1">
    <source>
        <dbReference type="ARBA" id="ARBA00022741"/>
    </source>
</evidence>
<dbReference type="Proteomes" id="UP000887572">
    <property type="component" value="Unplaced"/>
</dbReference>
<dbReference type="GO" id="GO:0005525">
    <property type="term" value="F:GTP binding"/>
    <property type="evidence" value="ECO:0007669"/>
    <property type="project" value="UniProtKB-KW"/>
</dbReference>
<organism evidence="5 6">
    <name type="scientific">Globodera rostochiensis</name>
    <name type="common">Golden nematode worm</name>
    <name type="synonym">Heterodera rostochiensis</name>
    <dbReference type="NCBI Taxonomy" id="31243"/>
    <lineage>
        <taxon>Eukaryota</taxon>
        <taxon>Metazoa</taxon>
        <taxon>Ecdysozoa</taxon>
        <taxon>Nematoda</taxon>
        <taxon>Chromadorea</taxon>
        <taxon>Rhabditida</taxon>
        <taxon>Tylenchina</taxon>
        <taxon>Tylenchomorpha</taxon>
        <taxon>Tylenchoidea</taxon>
        <taxon>Heteroderidae</taxon>
        <taxon>Heteroderinae</taxon>
        <taxon>Globodera</taxon>
    </lineage>
</organism>
<feature type="region of interest" description="Disordered" evidence="3">
    <location>
        <begin position="37"/>
        <end position="66"/>
    </location>
</feature>
<evidence type="ECO:0000256" key="2">
    <source>
        <dbReference type="ARBA" id="ARBA00023134"/>
    </source>
</evidence>
<dbReference type="InterPro" id="IPR005662">
    <property type="entry name" value="GTPase_Era-like"/>
</dbReference>
<accession>A0A914HWK5</accession>
<feature type="compositionally biased region" description="Basic residues" evidence="3">
    <location>
        <begin position="510"/>
        <end position="526"/>
    </location>
</feature>
<dbReference type="InterPro" id="IPR027417">
    <property type="entry name" value="P-loop_NTPase"/>
</dbReference>
<dbReference type="InterPro" id="IPR009019">
    <property type="entry name" value="KH_sf_prok-type"/>
</dbReference>
<evidence type="ECO:0000259" key="4">
    <source>
        <dbReference type="Pfam" id="PF01926"/>
    </source>
</evidence>
<sequence>MLLKRHGHYLLGQFVVGQNGNAGGWPKHLRFFCSRHSPTSSGGTRRTAGGAAAAASASVDAADSTSTRPQRALRVAVIGAPNVGKSALTNALMRSSVCAVSKQIDTTRRNTTASLTEDMCQLVVVDSPGLISTGHGRKMAGVTSDEQILAGPTRAIERAELILVVHDVTMPGKYLNHRLLYFLHRFAHIPSCLVLNKVDLVSDRSELFQLAHILTEATVGGEPFKTERVKLGKIDSIIARQRKSAPAASNETGDDHPPHDEGDQQAAETAGMSIHPQRPGRDDEWHRLYTQLMRKPAHKGSWSLTRKLFGDQLGWPNFGAIFYASALRGDGIDALRHHLRSLAQSVDGWRFMPQALSTTDPRILCAEHTRSALLDRCPGYIAYALRTRLTEWETSEQGVLRIAVDVFCDKERWVHIVGSCASEIEQEQCERLAQLFRMPVQFRMFVCGPDRKRRAVDEQHANAGGVDGGAQLAPKYDAETTYEQLVLDGVAGGGANANGGVSDGGDNKRQNHQKRPRRRRGGGGGI</sequence>
<dbReference type="GO" id="GO:0019843">
    <property type="term" value="F:rRNA binding"/>
    <property type="evidence" value="ECO:0007669"/>
    <property type="project" value="TreeGrafter"/>
</dbReference>
<dbReference type="SUPFAM" id="SSF54814">
    <property type="entry name" value="Prokaryotic type KH domain (KH-domain type II)"/>
    <property type="match status" value="1"/>
</dbReference>